<reference evidence="2" key="2">
    <citation type="submission" date="2020-09" db="EMBL/GenBank/DDBJ databases">
        <authorList>
            <person name="Sun Q."/>
            <person name="Ohkuma M."/>
        </authorList>
    </citation>
    <scope>NUCLEOTIDE SEQUENCE</scope>
    <source>
        <strain evidence="2">JCM 30078</strain>
    </source>
</reference>
<evidence type="ECO:0000313" key="2">
    <source>
        <dbReference type="EMBL" id="GGJ95203.1"/>
    </source>
</evidence>
<dbReference type="Proteomes" id="UP000635983">
    <property type="component" value="Unassembled WGS sequence"/>
</dbReference>
<feature type="compositionally biased region" description="Polar residues" evidence="1">
    <location>
        <begin position="1"/>
        <end position="16"/>
    </location>
</feature>
<dbReference type="EMBL" id="BMPO01000004">
    <property type="protein sequence ID" value="GGJ95203.1"/>
    <property type="molecule type" value="Genomic_DNA"/>
</dbReference>
<proteinExistence type="predicted"/>
<dbReference type="RefSeq" id="WP_188983226.1">
    <property type="nucleotide sequence ID" value="NZ_BMPO01000004.1"/>
</dbReference>
<evidence type="ECO:0000313" key="3">
    <source>
        <dbReference type="Proteomes" id="UP000635983"/>
    </source>
</evidence>
<name>A0A917PWN4_9PSED</name>
<evidence type="ECO:0000256" key="1">
    <source>
        <dbReference type="SAM" id="MobiDB-lite"/>
    </source>
</evidence>
<feature type="region of interest" description="Disordered" evidence="1">
    <location>
        <begin position="1"/>
        <end position="25"/>
    </location>
</feature>
<accession>A0A917PWN4</accession>
<dbReference type="AlphaFoldDB" id="A0A917PWN4"/>
<protein>
    <submittedName>
        <fullName evidence="2">Uncharacterized protein</fullName>
    </submittedName>
</protein>
<reference evidence="2" key="1">
    <citation type="journal article" date="2014" name="Int. J. Syst. Evol. Microbiol.">
        <title>Complete genome sequence of Corynebacterium casei LMG S-19264T (=DSM 44701T), isolated from a smear-ripened cheese.</title>
        <authorList>
            <consortium name="US DOE Joint Genome Institute (JGI-PGF)"/>
            <person name="Walter F."/>
            <person name="Albersmeier A."/>
            <person name="Kalinowski J."/>
            <person name="Ruckert C."/>
        </authorList>
    </citation>
    <scope>NUCLEOTIDE SEQUENCE</scope>
    <source>
        <strain evidence="2">JCM 30078</strain>
    </source>
</reference>
<keyword evidence="3" id="KW-1185">Reference proteome</keyword>
<sequence length="117" mass="12955">MSPSQLATAVPTSQPDTEAARATRVPLRRDVWTEPATDRVQFHIEADAEPESLARLMNFFAQQLLLPQTVSMTQENGALFLDIEQHAISAHRAAIIAQKMRSLVCVMDVSLQVLRAS</sequence>
<organism evidence="2 3">
    <name type="scientific">Pseudomonas matsuisoli</name>
    <dbReference type="NCBI Taxonomy" id="1515666"/>
    <lineage>
        <taxon>Bacteria</taxon>
        <taxon>Pseudomonadati</taxon>
        <taxon>Pseudomonadota</taxon>
        <taxon>Gammaproteobacteria</taxon>
        <taxon>Pseudomonadales</taxon>
        <taxon>Pseudomonadaceae</taxon>
        <taxon>Pseudomonas</taxon>
    </lineage>
</organism>
<gene>
    <name evidence="2" type="ORF">GCM10009304_21630</name>
</gene>
<comment type="caution">
    <text evidence="2">The sequence shown here is derived from an EMBL/GenBank/DDBJ whole genome shotgun (WGS) entry which is preliminary data.</text>
</comment>